<dbReference type="InterPro" id="IPR016964">
    <property type="entry name" value="Sigma2_recept"/>
</dbReference>
<feature type="transmembrane region" description="Helical" evidence="8">
    <location>
        <begin position="97"/>
        <end position="118"/>
    </location>
</feature>
<evidence type="ECO:0000256" key="5">
    <source>
        <dbReference type="ARBA" id="ARBA00022989"/>
    </source>
</evidence>
<keyword evidence="3 7" id="KW-0812">Transmembrane</keyword>
<keyword evidence="5 7" id="KW-1133">Transmembrane helix</keyword>
<evidence type="ECO:0000256" key="8">
    <source>
        <dbReference type="SAM" id="Phobius"/>
    </source>
</evidence>
<evidence type="ECO:0000256" key="6">
    <source>
        <dbReference type="ARBA" id="ARBA00023136"/>
    </source>
</evidence>
<keyword evidence="6 7" id="KW-0472">Membrane</keyword>
<proteinExistence type="inferred from homology"/>
<sequence>MGVRQKLDKFYYYYFILHIPITVIIDSCLVIPPNRRLALQQIIFQFHIETNKDYLLVKTPDWLYYFGLFELVFQLPFFVYAVLNFTNGAFKKRTHNYIAFYGFNAASTTLCCLLDVWFHGEAHGLVPSEVYNLIGVYLPTFIIPSLMMVDYLIR</sequence>
<dbReference type="PANTHER" id="PTHR31204">
    <property type="entry name" value="SIGMA INTRACELLULAR RECEPTOR 2"/>
    <property type="match status" value="1"/>
</dbReference>
<dbReference type="GO" id="GO:0006626">
    <property type="term" value="P:protein targeting to mitochondrion"/>
    <property type="evidence" value="ECO:0007669"/>
    <property type="project" value="EnsemblFungi"/>
</dbReference>
<evidence type="ECO:0000259" key="9">
    <source>
        <dbReference type="PROSITE" id="PS51751"/>
    </source>
</evidence>
<comment type="similarity">
    <text evidence="2">Belongs to the TMEM97/sigma-2 receptor family.</text>
</comment>
<dbReference type="GO" id="GO:0005789">
    <property type="term" value="C:endoplasmic reticulum membrane"/>
    <property type="evidence" value="ECO:0007669"/>
    <property type="project" value="UniProtKB-SubCell"/>
</dbReference>
<dbReference type="STRING" id="1382522.W6MJ40"/>
<dbReference type="Pfam" id="PF05241">
    <property type="entry name" value="EBP"/>
    <property type="match status" value="1"/>
</dbReference>
<dbReference type="RefSeq" id="XP_022458248.1">
    <property type="nucleotide sequence ID" value="XM_022604470.1"/>
</dbReference>
<keyword evidence="4" id="KW-0256">Endoplasmic reticulum</keyword>
<evidence type="ECO:0000256" key="3">
    <source>
        <dbReference type="ARBA" id="ARBA00022692"/>
    </source>
</evidence>
<evidence type="ECO:0000256" key="4">
    <source>
        <dbReference type="ARBA" id="ARBA00022824"/>
    </source>
</evidence>
<evidence type="ECO:0000256" key="2">
    <source>
        <dbReference type="ARBA" id="ARBA00009096"/>
    </source>
</evidence>
<dbReference type="InterPro" id="IPR051987">
    <property type="entry name" value="Sigma-2_receptor-like"/>
</dbReference>
<dbReference type="HOGENOM" id="CLU_086812_4_0_1"/>
<feature type="transmembrane region" description="Helical" evidence="8">
    <location>
        <begin position="12"/>
        <end position="32"/>
    </location>
</feature>
<evidence type="ECO:0000256" key="1">
    <source>
        <dbReference type="ARBA" id="ARBA00004477"/>
    </source>
</evidence>
<comment type="subcellular location">
    <subcellularLocation>
        <location evidence="1">Endoplasmic reticulum membrane</location>
        <topology evidence="1">Multi-pass membrane protein</topology>
    </subcellularLocation>
</comment>
<dbReference type="OrthoDB" id="433124at2759"/>
<evidence type="ECO:0000313" key="11">
    <source>
        <dbReference type="Proteomes" id="UP000019384"/>
    </source>
</evidence>
<feature type="transmembrane region" description="Helical" evidence="8">
    <location>
        <begin position="130"/>
        <end position="153"/>
    </location>
</feature>
<dbReference type="PANTHER" id="PTHR31204:SF1">
    <property type="entry name" value="SIGMA INTRACELLULAR RECEPTOR 2"/>
    <property type="match status" value="1"/>
</dbReference>
<protein>
    <recommendedName>
        <fullName evidence="9">EXPERA domain-containing protein</fullName>
    </recommendedName>
</protein>
<keyword evidence="11" id="KW-1185">Reference proteome</keyword>
<evidence type="ECO:0000256" key="7">
    <source>
        <dbReference type="PROSITE-ProRule" id="PRU01087"/>
    </source>
</evidence>
<reference evidence="10" key="2">
    <citation type="submission" date="2014-02" db="EMBL/GenBank/DDBJ databases">
        <title>Complete DNA sequence of /Kuraishia capsulata/ illustrates novel genomic features among budding yeasts (/Saccharomycotina/).</title>
        <authorList>
            <person name="Morales L."/>
            <person name="Noel B."/>
            <person name="Porcel B."/>
            <person name="Marcet-Houben M."/>
            <person name="Hullo M-F."/>
            <person name="Sacerdot C."/>
            <person name="Tekaia F."/>
            <person name="Leh-Louis V."/>
            <person name="Despons L."/>
            <person name="Khanna V."/>
            <person name="Aury J-M."/>
            <person name="Barbe V."/>
            <person name="Couloux A."/>
            <person name="Labadie K."/>
            <person name="Pelletier E."/>
            <person name="Souciet J-L."/>
            <person name="Boekhout T."/>
            <person name="Gabaldon T."/>
            <person name="Wincker P."/>
            <person name="Dujon B."/>
        </authorList>
    </citation>
    <scope>NUCLEOTIDE SEQUENCE</scope>
    <source>
        <strain evidence="10">CBS 1993</strain>
    </source>
</reference>
<organism evidence="10 11">
    <name type="scientific">Kuraishia capsulata CBS 1993</name>
    <dbReference type="NCBI Taxonomy" id="1382522"/>
    <lineage>
        <taxon>Eukaryota</taxon>
        <taxon>Fungi</taxon>
        <taxon>Dikarya</taxon>
        <taxon>Ascomycota</taxon>
        <taxon>Saccharomycotina</taxon>
        <taxon>Pichiomycetes</taxon>
        <taxon>Pichiales</taxon>
        <taxon>Pichiaceae</taxon>
        <taxon>Kuraishia</taxon>
    </lineage>
</organism>
<dbReference type="AlphaFoldDB" id="W6MJ40"/>
<dbReference type="Proteomes" id="UP000019384">
    <property type="component" value="Unassembled WGS sequence"/>
</dbReference>
<name>W6MJ40_9ASCO</name>
<dbReference type="PROSITE" id="PS51751">
    <property type="entry name" value="EXPERA"/>
    <property type="match status" value="1"/>
</dbReference>
<gene>
    <name evidence="10" type="ORF">KUCA_T00002212001</name>
</gene>
<feature type="domain" description="EXPERA" evidence="9">
    <location>
        <begin position="7"/>
        <end position="148"/>
    </location>
</feature>
<accession>W6MJ40</accession>
<reference evidence="10" key="1">
    <citation type="submission" date="2013-12" db="EMBL/GenBank/DDBJ databases">
        <authorList>
            <person name="Genoscope - CEA"/>
        </authorList>
    </citation>
    <scope>NUCLEOTIDE SEQUENCE</scope>
    <source>
        <strain evidence="10">CBS 1993</strain>
    </source>
</reference>
<dbReference type="EMBL" id="HG793126">
    <property type="protein sequence ID" value="CDK26241.1"/>
    <property type="molecule type" value="Genomic_DNA"/>
</dbReference>
<feature type="transmembrane region" description="Helical" evidence="8">
    <location>
        <begin position="62"/>
        <end position="85"/>
    </location>
</feature>
<evidence type="ECO:0000313" key="10">
    <source>
        <dbReference type="EMBL" id="CDK26241.1"/>
    </source>
</evidence>
<dbReference type="GeneID" id="34519636"/>
<dbReference type="InterPro" id="IPR033118">
    <property type="entry name" value="EXPERA"/>
</dbReference>
<dbReference type="PIRSF" id="PIRSF031032">
    <property type="entry name" value="TMP_97_prd"/>
    <property type="match status" value="1"/>
</dbReference>